<sequence length="278" mass="30935">MREPFIASEALAAGALTRYRLRSRFVALHPDAYVDPATELTATRRACAAWLWSRRRGIVAGRSASALHGAKWVDHRAPAQLVYQHRRPPAGINTWSDSLSEDEIQTIAGLRVTTPARTALDLTCRYPVDRAVAAIDALARATDLKVSEVGSLGERYRGRRGIARARVALPLVDKGAESPRETWLRLLLIRAGFPRPQTQIPVYDYGALIACLDMGWQDIKLAVEYEGDHHRADQRQFNKDIRRAETLAEIGWTVVRVTIEDTPGGVIARVAAAWARRT</sequence>
<name>H8IP69_MYCIA</name>
<protein>
    <recommendedName>
        <fullName evidence="1">DUF559 domain-containing protein</fullName>
    </recommendedName>
</protein>
<dbReference type="Pfam" id="PF04480">
    <property type="entry name" value="DUF559"/>
    <property type="match status" value="1"/>
</dbReference>
<dbReference type="KEGG" id="mia:OCU_05560"/>
<gene>
    <name evidence="2" type="ordered locus">OCU_05560</name>
</gene>
<evidence type="ECO:0000313" key="3">
    <source>
        <dbReference type="Proteomes" id="UP000008004"/>
    </source>
</evidence>
<feature type="domain" description="DUF559" evidence="1">
    <location>
        <begin position="212"/>
        <end position="259"/>
    </location>
</feature>
<dbReference type="Proteomes" id="UP000008004">
    <property type="component" value="Chromosome"/>
</dbReference>
<dbReference type="eggNOG" id="COG2852">
    <property type="taxonomic scope" value="Bacteria"/>
</dbReference>
<proteinExistence type="predicted"/>
<organism evidence="2 3">
    <name type="scientific">Mycobacterium intracellulare (strain ATCC 13950 / DSM 43223 / JCM 6384 / NCTC 13025 / 3600)</name>
    <dbReference type="NCBI Taxonomy" id="487521"/>
    <lineage>
        <taxon>Bacteria</taxon>
        <taxon>Bacillati</taxon>
        <taxon>Actinomycetota</taxon>
        <taxon>Actinomycetes</taxon>
        <taxon>Mycobacteriales</taxon>
        <taxon>Mycobacteriaceae</taxon>
        <taxon>Mycobacterium</taxon>
        <taxon>Mycobacterium avium complex (MAC)</taxon>
    </lineage>
</organism>
<reference evidence="2 3" key="1">
    <citation type="journal article" date="2012" name="J. Bacteriol.">
        <title>Complete genome sequence of Mycobacterium intracellulare strain ATCC 13950T.</title>
        <authorList>
            <person name="Kim B.J."/>
            <person name="Choi B.S."/>
            <person name="Lim J.S."/>
            <person name="Choi I.Y."/>
            <person name="Lee J.H."/>
            <person name="Chun J."/>
            <person name="Kook Y.H."/>
            <person name="Kim B.J."/>
        </authorList>
    </citation>
    <scope>NUCLEOTIDE SEQUENCE [LARGE SCALE GENOMIC DNA]</scope>
    <source>
        <strain evidence="3">ATCC 13950 / DSM 43223 / JCM 6384 / NCTC 13025 / 3600</strain>
    </source>
</reference>
<dbReference type="EMBL" id="CP003322">
    <property type="protein sequence ID" value="AFC41776.1"/>
    <property type="molecule type" value="Genomic_DNA"/>
</dbReference>
<dbReference type="PATRIC" id="fig|487521.10.peg.556"/>
<dbReference type="HOGENOM" id="CLU_052626_5_2_11"/>
<accession>H8IP69</accession>
<evidence type="ECO:0000313" key="2">
    <source>
        <dbReference type="EMBL" id="AFC41776.1"/>
    </source>
</evidence>
<dbReference type="Gene3D" id="3.40.960.10">
    <property type="entry name" value="VSR Endonuclease"/>
    <property type="match status" value="1"/>
</dbReference>
<dbReference type="AlphaFoldDB" id="H8IP69"/>
<dbReference type="RefSeq" id="WP_014379042.1">
    <property type="nucleotide sequence ID" value="NC_016946.1"/>
</dbReference>
<dbReference type="InterPro" id="IPR011335">
    <property type="entry name" value="Restrct_endonuc-II-like"/>
</dbReference>
<dbReference type="InterPro" id="IPR007569">
    <property type="entry name" value="DUF559"/>
</dbReference>
<dbReference type="SUPFAM" id="SSF52980">
    <property type="entry name" value="Restriction endonuclease-like"/>
    <property type="match status" value="1"/>
</dbReference>
<evidence type="ECO:0000259" key="1">
    <source>
        <dbReference type="Pfam" id="PF04480"/>
    </source>
</evidence>